<reference evidence="8" key="1">
    <citation type="journal article" date="2023" name="Nat. Commun.">
        <title>Identification of a novel Human Milk Oligosaccharides utilization cluster in the infant gut commensal Bacteroides dorei.</title>
        <authorList>
            <person name="Kijner S."/>
            <person name="Ennis D."/>
            <person name="Shmorak S."/>
            <person name="Florentin A."/>
            <person name="Yassour M."/>
        </authorList>
    </citation>
    <scope>NUCLEOTIDE SEQUENCE</scope>
    <source>
        <strain evidence="8">2</strain>
    </source>
</reference>
<dbReference type="SUPFAM" id="SSF103473">
    <property type="entry name" value="MFS general substrate transporter"/>
    <property type="match status" value="1"/>
</dbReference>
<dbReference type="Proteomes" id="UP001177934">
    <property type="component" value="Chromosome"/>
</dbReference>
<keyword evidence="3 6" id="KW-0812">Transmembrane</keyword>
<name>A0AA95HRV2_9BACT</name>
<sequence length="160" mass="17726">MMKETLNSKLYILVVIGIVSAFGPFVTDFYLPALPVLAGYFDTTASLVQLSLTFSMVGLAVGQLVIGPLSDKYERKKTLMASLVLFCISTIGCLYASDIYVFIFFRLLQGLSGAGGVVISKSIATDLYEGRELTRFFLCLAPCKALPWFVPPYWGVFYWK</sequence>
<evidence type="ECO:0000256" key="1">
    <source>
        <dbReference type="ARBA" id="ARBA00004141"/>
    </source>
</evidence>
<feature type="transmembrane region" description="Helical" evidence="6">
    <location>
        <begin position="45"/>
        <end position="66"/>
    </location>
</feature>
<organism evidence="8 9">
    <name type="scientific">Phocaeicola dorei</name>
    <dbReference type="NCBI Taxonomy" id="357276"/>
    <lineage>
        <taxon>Bacteria</taxon>
        <taxon>Pseudomonadati</taxon>
        <taxon>Bacteroidota</taxon>
        <taxon>Bacteroidia</taxon>
        <taxon>Bacteroidales</taxon>
        <taxon>Bacteroidaceae</taxon>
        <taxon>Phocaeicola</taxon>
    </lineage>
</organism>
<feature type="transmembrane region" description="Helical" evidence="6">
    <location>
        <begin position="12"/>
        <end position="33"/>
    </location>
</feature>
<evidence type="ECO:0000313" key="8">
    <source>
        <dbReference type="EMBL" id="WHX08522.1"/>
    </source>
</evidence>
<dbReference type="Pfam" id="PF07690">
    <property type="entry name" value="MFS_1"/>
    <property type="match status" value="1"/>
</dbReference>
<dbReference type="PANTHER" id="PTHR23502:SF132">
    <property type="entry name" value="POLYAMINE TRANSPORTER 2-RELATED"/>
    <property type="match status" value="1"/>
</dbReference>
<evidence type="ECO:0000256" key="2">
    <source>
        <dbReference type="ARBA" id="ARBA00022448"/>
    </source>
</evidence>
<keyword evidence="5 6" id="KW-0472">Membrane</keyword>
<dbReference type="GO" id="GO:0022857">
    <property type="term" value="F:transmembrane transporter activity"/>
    <property type="evidence" value="ECO:0007669"/>
    <property type="project" value="InterPro"/>
</dbReference>
<feature type="transmembrane region" description="Helical" evidence="6">
    <location>
        <begin position="78"/>
        <end position="97"/>
    </location>
</feature>
<gene>
    <name evidence="8" type="ORF">QNN11_13455</name>
</gene>
<accession>A0AA95HRV2</accession>
<dbReference type="GO" id="GO:0005886">
    <property type="term" value="C:plasma membrane"/>
    <property type="evidence" value="ECO:0007669"/>
    <property type="project" value="TreeGrafter"/>
</dbReference>
<dbReference type="PANTHER" id="PTHR23502">
    <property type="entry name" value="MAJOR FACILITATOR SUPERFAMILY"/>
    <property type="match status" value="1"/>
</dbReference>
<keyword evidence="4 6" id="KW-1133">Transmembrane helix</keyword>
<evidence type="ECO:0000313" key="9">
    <source>
        <dbReference type="Proteomes" id="UP001177934"/>
    </source>
</evidence>
<dbReference type="InterPro" id="IPR020846">
    <property type="entry name" value="MFS_dom"/>
</dbReference>
<comment type="subcellular location">
    <subcellularLocation>
        <location evidence="1">Membrane</location>
        <topology evidence="1">Multi-pass membrane protein</topology>
    </subcellularLocation>
</comment>
<evidence type="ECO:0000256" key="5">
    <source>
        <dbReference type="ARBA" id="ARBA00023136"/>
    </source>
</evidence>
<keyword evidence="2" id="KW-0813">Transport</keyword>
<evidence type="ECO:0000256" key="3">
    <source>
        <dbReference type="ARBA" id="ARBA00022692"/>
    </source>
</evidence>
<dbReference type="AlphaFoldDB" id="A0AA95HRV2"/>
<evidence type="ECO:0000256" key="6">
    <source>
        <dbReference type="SAM" id="Phobius"/>
    </source>
</evidence>
<dbReference type="PROSITE" id="PS50850">
    <property type="entry name" value="MFS"/>
    <property type="match status" value="1"/>
</dbReference>
<protein>
    <submittedName>
        <fullName evidence="8">MFS transporter</fullName>
    </submittedName>
</protein>
<feature type="domain" description="Major facilitator superfamily (MFS) profile" evidence="7">
    <location>
        <begin position="9"/>
        <end position="160"/>
    </location>
</feature>
<dbReference type="InterPro" id="IPR036259">
    <property type="entry name" value="MFS_trans_sf"/>
</dbReference>
<proteinExistence type="predicted"/>
<evidence type="ECO:0000256" key="4">
    <source>
        <dbReference type="ARBA" id="ARBA00022989"/>
    </source>
</evidence>
<dbReference type="EMBL" id="CP126056">
    <property type="protein sequence ID" value="WHX08522.1"/>
    <property type="molecule type" value="Genomic_DNA"/>
</dbReference>
<evidence type="ECO:0000259" key="7">
    <source>
        <dbReference type="PROSITE" id="PS50850"/>
    </source>
</evidence>
<dbReference type="InterPro" id="IPR011701">
    <property type="entry name" value="MFS"/>
</dbReference>
<dbReference type="Gene3D" id="1.20.1720.10">
    <property type="entry name" value="Multidrug resistance protein D"/>
    <property type="match status" value="1"/>
</dbReference>